<accession>A0A379FFM9</accession>
<proteinExistence type="predicted"/>
<dbReference type="EMBL" id="UGTS01000004">
    <property type="protein sequence ID" value="SUC18406.1"/>
    <property type="molecule type" value="Genomic_DNA"/>
</dbReference>
<dbReference type="AlphaFoldDB" id="A0A379FFM9"/>
<protein>
    <submittedName>
        <fullName evidence="1">Uncharacterized protein</fullName>
    </submittedName>
</protein>
<name>A0A379FFM9_PROMI</name>
<reference evidence="1 2" key="1">
    <citation type="submission" date="2018-06" db="EMBL/GenBank/DDBJ databases">
        <authorList>
            <consortium name="Pathogen Informatics"/>
            <person name="Doyle S."/>
        </authorList>
    </citation>
    <scope>NUCLEOTIDE SEQUENCE [LARGE SCALE GENOMIC DNA]</scope>
    <source>
        <strain evidence="1 2">NCTC11938</strain>
    </source>
</reference>
<organism evidence="1 2">
    <name type="scientific">Proteus mirabilis</name>
    <dbReference type="NCBI Taxonomy" id="584"/>
    <lineage>
        <taxon>Bacteria</taxon>
        <taxon>Pseudomonadati</taxon>
        <taxon>Pseudomonadota</taxon>
        <taxon>Gammaproteobacteria</taxon>
        <taxon>Enterobacterales</taxon>
        <taxon>Morganellaceae</taxon>
        <taxon>Proteus</taxon>
    </lineage>
</organism>
<dbReference type="Proteomes" id="UP000254191">
    <property type="component" value="Unassembled WGS sequence"/>
</dbReference>
<evidence type="ECO:0000313" key="1">
    <source>
        <dbReference type="EMBL" id="SUC18406.1"/>
    </source>
</evidence>
<sequence>MEFSFSQNNISINQVLFGIDRPKLNNNGSWDIAKKENVIKPSGTTLELGIFTNDSFKEISAVIFSSTGMLGKAIIESGIPTYIKGYPLSTNIQI</sequence>
<evidence type="ECO:0000313" key="2">
    <source>
        <dbReference type="Proteomes" id="UP000254191"/>
    </source>
</evidence>
<gene>
    <name evidence="1" type="ORF">NCTC11938_00733</name>
</gene>